<evidence type="ECO:0000313" key="3">
    <source>
        <dbReference type="Proteomes" id="UP000230731"/>
    </source>
</evidence>
<feature type="region of interest" description="Disordered" evidence="1">
    <location>
        <begin position="89"/>
        <end position="108"/>
    </location>
</feature>
<dbReference type="Proteomes" id="UP000230731">
    <property type="component" value="Unassembled WGS sequence"/>
</dbReference>
<dbReference type="EMBL" id="PEZP01000042">
    <property type="protein sequence ID" value="PIT97874.1"/>
    <property type="molecule type" value="Genomic_DNA"/>
</dbReference>
<reference evidence="3" key="1">
    <citation type="submission" date="2017-09" db="EMBL/GenBank/DDBJ databases">
        <title>Depth-based differentiation of microbial function through sediment-hosted aquifers and enrichment of novel symbionts in the deep terrestrial subsurface.</title>
        <authorList>
            <person name="Probst A.J."/>
            <person name="Ladd B."/>
            <person name="Jarett J.K."/>
            <person name="Geller-Mcgrath D.E."/>
            <person name="Sieber C.M.K."/>
            <person name="Emerson J.B."/>
            <person name="Anantharaman K."/>
            <person name="Thomas B.C."/>
            <person name="Malmstrom R."/>
            <person name="Stieglmeier M."/>
            <person name="Klingl A."/>
            <person name="Woyke T."/>
            <person name="Ryan C.M."/>
            <person name="Banfield J.F."/>
        </authorList>
    </citation>
    <scope>NUCLEOTIDE SEQUENCE [LARGE SCALE GENOMIC DNA]</scope>
</reference>
<protein>
    <submittedName>
        <fullName evidence="2">Uncharacterized protein</fullName>
    </submittedName>
</protein>
<evidence type="ECO:0000256" key="1">
    <source>
        <dbReference type="SAM" id="MobiDB-lite"/>
    </source>
</evidence>
<comment type="caution">
    <text evidence="2">The sequence shown here is derived from an EMBL/GenBank/DDBJ whole genome shotgun (WGS) entry which is preliminary data.</text>
</comment>
<organism evidence="2 3">
    <name type="scientific">Candidatus Andersenbacteria bacterium CG10_big_fil_rev_8_21_14_0_10_54_11</name>
    <dbReference type="NCBI Taxonomy" id="1974485"/>
    <lineage>
        <taxon>Bacteria</taxon>
        <taxon>Candidatus Anderseniibacteriota</taxon>
    </lineage>
</organism>
<evidence type="ECO:0000313" key="2">
    <source>
        <dbReference type="EMBL" id="PIT97874.1"/>
    </source>
</evidence>
<name>A0A2M6WYM4_9BACT</name>
<accession>A0A2M6WYM4</accession>
<sequence>MCLHEVGDRTLRLIAGKNGYQIAVYRLGSGCNRWSRHVQAVCCNIFLQGGQRRSGGGKGSSEQQQSCRTIIDVADAVADSVVDFSLDAAPGGDDEHAGDAAGGNCSRL</sequence>
<dbReference type="AlphaFoldDB" id="A0A2M6WYM4"/>
<proteinExistence type="predicted"/>
<gene>
    <name evidence="2" type="ORF">COT71_03820</name>
</gene>